<keyword evidence="2" id="KW-1185">Reference proteome</keyword>
<evidence type="ECO:0000313" key="1">
    <source>
        <dbReference type="EMBL" id="MET3731113.1"/>
    </source>
</evidence>
<comment type="caution">
    <text evidence="1">The sequence shown here is derived from an EMBL/GenBank/DDBJ whole genome shotgun (WGS) entry which is preliminary data.</text>
</comment>
<organism evidence="1 2">
    <name type="scientific">Moheibacter stercoris</name>
    <dbReference type="NCBI Taxonomy" id="1628251"/>
    <lineage>
        <taxon>Bacteria</taxon>
        <taxon>Pseudomonadati</taxon>
        <taxon>Bacteroidota</taxon>
        <taxon>Flavobacteriia</taxon>
        <taxon>Flavobacteriales</taxon>
        <taxon>Weeksellaceae</taxon>
        <taxon>Moheibacter</taxon>
    </lineage>
</organism>
<proteinExistence type="predicted"/>
<gene>
    <name evidence="1" type="ORF">ABID46_000680</name>
</gene>
<sequence>MKNQFFEFIKVLIRKYDNTYVSRVFYQYQYEAVSFFENSSKLIPLRSRTINEVYRVELAIIVLLFVTNS</sequence>
<evidence type="ECO:0000313" key="2">
    <source>
        <dbReference type="Proteomes" id="UP001549146"/>
    </source>
</evidence>
<reference evidence="1 2" key="1">
    <citation type="submission" date="2024-06" db="EMBL/GenBank/DDBJ databases">
        <title>Genomic Encyclopedia of Type Strains, Phase IV (KMG-IV): sequencing the most valuable type-strain genomes for metagenomic binning, comparative biology and taxonomic classification.</title>
        <authorList>
            <person name="Goeker M."/>
        </authorList>
    </citation>
    <scope>NUCLEOTIDE SEQUENCE [LARGE SCALE GENOMIC DNA]</scope>
    <source>
        <strain evidence="1 2">DSM 29388</strain>
    </source>
</reference>
<dbReference type="Proteomes" id="UP001549146">
    <property type="component" value="Unassembled WGS sequence"/>
</dbReference>
<protein>
    <submittedName>
        <fullName evidence="1">Uncharacterized protein</fullName>
    </submittedName>
</protein>
<dbReference type="EMBL" id="JBEPMO010000003">
    <property type="protein sequence ID" value="MET3731113.1"/>
    <property type="molecule type" value="Genomic_DNA"/>
</dbReference>
<name>A0ABV2LRB1_9FLAO</name>
<accession>A0ABV2LRB1</accession>